<feature type="non-terminal residue" evidence="1">
    <location>
        <position position="1"/>
    </location>
</feature>
<feature type="non-terminal residue" evidence="1">
    <location>
        <position position="105"/>
    </location>
</feature>
<evidence type="ECO:0000313" key="2">
    <source>
        <dbReference type="Proteomes" id="UP000824469"/>
    </source>
</evidence>
<sequence length="105" mass="11428">VGCVWDSLMRASDGPVRSVQDTKSFPAVGANDKSMVGLREATMTALLLVLVRTREVADGPDVLEMLQLTKGMRVGAEDKVDVEATFLHEARFMCQHLPPSGLLLM</sequence>
<organism evidence="1 2">
    <name type="scientific">Taxus chinensis</name>
    <name type="common">Chinese yew</name>
    <name type="synonym">Taxus wallichiana var. chinensis</name>
    <dbReference type="NCBI Taxonomy" id="29808"/>
    <lineage>
        <taxon>Eukaryota</taxon>
        <taxon>Viridiplantae</taxon>
        <taxon>Streptophyta</taxon>
        <taxon>Embryophyta</taxon>
        <taxon>Tracheophyta</taxon>
        <taxon>Spermatophyta</taxon>
        <taxon>Pinopsida</taxon>
        <taxon>Pinidae</taxon>
        <taxon>Conifers II</taxon>
        <taxon>Cupressales</taxon>
        <taxon>Taxaceae</taxon>
        <taxon>Taxus</taxon>
    </lineage>
</organism>
<evidence type="ECO:0000313" key="1">
    <source>
        <dbReference type="EMBL" id="KAH9329575.1"/>
    </source>
</evidence>
<name>A0AA38GY83_TAXCH</name>
<proteinExistence type="predicted"/>
<accession>A0AA38GY83</accession>
<dbReference type="EMBL" id="JAHRHJ020000001">
    <property type="protein sequence ID" value="KAH9329575.1"/>
    <property type="molecule type" value="Genomic_DNA"/>
</dbReference>
<reference evidence="1 2" key="1">
    <citation type="journal article" date="2021" name="Nat. Plants">
        <title>The Taxus genome provides insights into paclitaxel biosynthesis.</title>
        <authorList>
            <person name="Xiong X."/>
            <person name="Gou J."/>
            <person name="Liao Q."/>
            <person name="Li Y."/>
            <person name="Zhou Q."/>
            <person name="Bi G."/>
            <person name="Li C."/>
            <person name="Du R."/>
            <person name="Wang X."/>
            <person name="Sun T."/>
            <person name="Guo L."/>
            <person name="Liang H."/>
            <person name="Lu P."/>
            <person name="Wu Y."/>
            <person name="Zhang Z."/>
            <person name="Ro D.K."/>
            <person name="Shang Y."/>
            <person name="Huang S."/>
            <person name="Yan J."/>
        </authorList>
    </citation>
    <scope>NUCLEOTIDE SEQUENCE [LARGE SCALE GENOMIC DNA]</scope>
    <source>
        <strain evidence="1">Ta-2019</strain>
    </source>
</reference>
<comment type="caution">
    <text evidence="1">The sequence shown here is derived from an EMBL/GenBank/DDBJ whole genome shotgun (WGS) entry which is preliminary data.</text>
</comment>
<gene>
    <name evidence="1" type="ORF">KI387_001683</name>
</gene>
<dbReference type="Proteomes" id="UP000824469">
    <property type="component" value="Unassembled WGS sequence"/>
</dbReference>
<protein>
    <submittedName>
        <fullName evidence="1">Uncharacterized protein</fullName>
    </submittedName>
</protein>
<keyword evidence="2" id="KW-1185">Reference proteome</keyword>
<dbReference type="AlphaFoldDB" id="A0AA38GY83"/>